<comment type="similarity">
    <text evidence="1">Belongs to the short-chain dehydrogenases/reductases (SDR) family.</text>
</comment>
<proteinExistence type="inferred from homology"/>
<evidence type="ECO:0000313" key="4">
    <source>
        <dbReference type="Proteomes" id="UP000571817"/>
    </source>
</evidence>
<dbReference type="PRINTS" id="PR00081">
    <property type="entry name" value="GDHRDH"/>
</dbReference>
<dbReference type="NCBIfam" id="NF006110">
    <property type="entry name" value="PRK08261.1"/>
    <property type="match status" value="1"/>
</dbReference>
<protein>
    <submittedName>
        <fullName evidence="3">3-oxoacyl-[acyl-carrier protein] reductase</fullName>
        <ecNumber evidence="3">1.1.1.100</ecNumber>
    </submittedName>
</protein>
<organism evidence="3 4">
    <name type="scientific">Allobranchiibius huperziae</name>
    <dbReference type="NCBI Taxonomy" id="1874116"/>
    <lineage>
        <taxon>Bacteria</taxon>
        <taxon>Bacillati</taxon>
        <taxon>Actinomycetota</taxon>
        <taxon>Actinomycetes</taxon>
        <taxon>Micrococcales</taxon>
        <taxon>Dermacoccaceae</taxon>
        <taxon>Allobranchiibius</taxon>
    </lineage>
</organism>
<dbReference type="GO" id="GO:0004316">
    <property type="term" value="F:3-oxoacyl-[acyl-carrier-protein] reductase (NADPH) activity"/>
    <property type="evidence" value="ECO:0007669"/>
    <property type="project" value="UniProtKB-EC"/>
</dbReference>
<dbReference type="AlphaFoldDB" id="A0A853DIB3"/>
<dbReference type="InterPro" id="IPR036291">
    <property type="entry name" value="NAD(P)-bd_dom_sf"/>
</dbReference>
<dbReference type="Proteomes" id="UP000571817">
    <property type="component" value="Unassembled WGS sequence"/>
</dbReference>
<dbReference type="SUPFAM" id="SSF51735">
    <property type="entry name" value="NAD(P)-binding Rossmann-fold domains"/>
    <property type="match status" value="1"/>
</dbReference>
<name>A0A853DIB3_9MICO</name>
<dbReference type="InterPro" id="IPR020904">
    <property type="entry name" value="Sc_DH/Rdtase_CS"/>
</dbReference>
<keyword evidence="4" id="KW-1185">Reference proteome</keyword>
<comment type="caution">
    <text evidence="3">The sequence shown here is derived from an EMBL/GenBank/DDBJ whole genome shotgun (WGS) entry which is preliminary data.</text>
</comment>
<accession>A0A853DIB3</accession>
<sequence>MTDTLTTLVNQGIGKKIAVQLGLPRPTILHRYEPGQVLVDGSVAVGGIGEGPNVAAVEAILADAGVARVEATADTEYGSKPAAVVFDGSGARTLDELEQLRAVLGPALKALGKNGRLVVLGTPPADVHDAEGAATQQALEGITRSLGKEMRAGGTANLLWVASEASGDRGVLEAPLRFLLSSRSAYVSGQPIRVLEAPVQQPEDVHAPLRGQVAVITGAARGIGAQIARVFARAGAEVIAVDIPAAGDSLAAVANEIGGTALQLDVTAPDAGERIAAAVSRLSGHLDVIVHNAGITRDKLFVNTDEGRWGSVLDVNLRSQFRMNKVLLDPATAGGLRDGGRIVSVASISGIGGNRGQSNYAASKAGVIGMVRELSQELADRHITVNAVAPGFIETEMTARIPIATREVGRRLNSLLQGGQPVDVAEAIAFFAEPGSAGVTGQVLRVCGQSQLGA</sequence>
<gene>
    <name evidence="3" type="ORF">HNR15_002726</name>
</gene>
<dbReference type="PRINTS" id="PR00080">
    <property type="entry name" value="SDRFAMILY"/>
</dbReference>
<dbReference type="PANTHER" id="PTHR42760">
    <property type="entry name" value="SHORT-CHAIN DEHYDROGENASES/REDUCTASES FAMILY MEMBER"/>
    <property type="match status" value="1"/>
</dbReference>
<dbReference type="InterPro" id="IPR002347">
    <property type="entry name" value="SDR_fam"/>
</dbReference>
<keyword evidence="3" id="KW-0560">Oxidoreductase</keyword>
<evidence type="ECO:0000313" key="3">
    <source>
        <dbReference type="EMBL" id="NYJ75763.1"/>
    </source>
</evidence>
<reference evidence="3 4" key="1">
    <citation type="submission" date="2020-07" db="EMBL/GenBank/DDBJ databases">
        <title>Sequencing the genomes of 1000 actinobacteria strains.</title>
        <authorList>
            <person name="Klenk H.-P."/>
        </authorList>
    </citation>
    <scope>NUCLEOTIDE SEQUENCE [LARGE SCALE GENOMIC DNA]</scope>
    <source>
        <strain evidence="3 4">DSM 29531</strain>
    </source>
</reference>
<dbReference type="Pfam" id="PF13561">
    <property type="entry name" value="adh_short_C2"/>
    <property type="match status" value="1"/>
</dbReference>
<dbReference type="SMART" id="SM00822">
    <property type="entry name" value="PKS_KR"/>
    <property type="match status" value="1"/>
</dbReference>
<evidence type="ECO:0000256" key="1">
    <source>
        <dbReference type="ARBA" id="ARBA00006484"/>
    </source>
</evidence>
<dbReference type="RefSeq" id="WP_179482683.1">
    <property type="nucleotide sequence ID" value="NZ_JACCFW010000001.1"/>
</dbReference>
<dbReference type="InterPro" id="IPR057326">
    <property type="entry name" value="KR_dom"/>
</dbReference>
<dbReference type="PROSITE" id="PS00061">
    <property type="entry name" value="ADH_SHORT"/>
    <property type="match status" value="1"/>
</dbReference>
<dbReference type="FunFam" id="3.40.50.720:FF:000338">
    <property type="entry name" value="3-oxoacyl-ACP reductase FabG"/>
    <property type="match status" value="1"/>
</dbReference>
<dbReference type="EC" id="1.1.1.100" evidence="3"/>
<feature type="domain" description="Ketoreductase" evidence="2">
    <location>
        <begin position="212"/>
        <end position="396"/>
    </location>
</feature>
<dbReference type="Gene3D" id="3.40.50.720">
    <property type="entry name" value="NAD(P)-binding Rossmann-like Domain"/>
    <property type="match status" value="2"/>
</dbReference>
<dbReference type="EMBL" id="JACCFW010000001">
    <property type="protein sequence ID" value="NYJ75763.1"/>
    <property type="molecule type" value="Genomic_DNA"/>
</dbReference>
<evidence type="ECO:0000259" key="2">
    <source>
        <dbReference type="SMART" id="SM00822"/>
    </source>
</evidence>
<dbReference type="PANTHER" id="PTHR42760:SF78">
    <property type="entry name" value="3-OXOACYL-[ACYL-CARRIER-PROTEIN] REDUCTASE [NADH]"/>
    <property type="match status" value="1"/>
</dbReference>